<keyword evidence="1" id="KW-0472">Membrane</keyword>
<dbReference type="EMBL" id="BJXW01000001">
    <property type="protein sequence ID" value="GEN29770.1"/>
    <property type="molecule type" value="Genomic_DNA"/>
</dbReference>
<comment type="caution">
    <text evidence="2">The sequence shown here is derived from an EMBL/GenBank/DDBJ whole genome shotgun (WGS) entry which is preliminary data.</text>
</comment>
<dbReference type="AlphaFoldDB" id="A0A511UT49"/>
<dbReference type="Proteomes" id="UP000321491">
    <property type="component" value="Unassembled WGS sequence"/>
</dbReference>
<reference evidence="2 3" key="1">
    <citation type="submission" date="2019-07" db="EMBL/GenBank/DDBJ databases">
        <title>Whole genome shotgun sequence of Cerasibacillus quisquiliarum NBRC 102429.</title>
        <authorList>
            <person name="Hosoyama A."/>
            <person name="Uohara A."/>
            <person name="Ohji S."/>
            <person name="Ichikawa N."/>
        </authorList>
    </citation>
    <scope>NUCLEOTIDE SEQUENCE [LARGE SCALE GENOMIC DNA]</scope>
    <source>
        <strain evidence="2 3">NBRC 102429</strain>
    </source>
</reference>
<sequence>MMEFLYFPNDKSEYIPAIITFAIFLIGAIVATIYFIKKSRKEEKEFDEQYMHVTVEKEEHASKK</sequence>
<evidence type="ECO:0000256" key="1">
    <source>
        <dbReference type="SAM" id="Phobius"/>
    </source>
</evidence>
<gene>
    <name evidence="2" type="ORF">CQU01_00080</name>
</gene>
<name>A0A511UT49_9BACI</name>
<evidence type="ECO:0000313" key="3">
    <source>
        <dbReference type="Proteomes" id="UP000321491"/>
    </source>
</evidence>
<evidence type="ECO:0000313" key="2">
    <source>
        <dbReference type="EMBL" id="GEN29770.1"/>
    </source>
</evidence>
<proteinExistence type="predicted"/>
<feature type="transmembrane region" description="Helical" evidence="1">
    <location>
        <begin position="14"/>
        <end position="36"/>
    </location>
</feature>
<dbReference type="RefSeq" id="WP_146934037.1">
    <property type="nucleotide sequence ID" value="NZ_BJXW01000001.1"/>
</dbReference>
<keyword evidence="3" id="KW-1185">Reference proteome</keyword>
<accession>A0A511UT49</accession>
<protein>
    <submittedName>
        <fullName evidence="2">Uncharacterized protein</fullName>
    </submittedName>
</protein>
<dbReference type="OrthoDB" id="2390218at2"/>
<organism evidence="2 3">
    <name type="scientific">Cerasibacillus quisquiliarum</name>
    <dbReference type="NCBI Taxonomy" id="227865"/>
    <lineage>
        <taxon>Bacteria</taxon>
        <taxon>Bacillati</taxon>
        <taxon>Bacillota</taxon>
        <taxon>Bacilli</taxon>
        <taxon>Bacillales</taxon>
        <taxon>Bacillaceae</taxon>
        <taxon>Cerasibacillus</taxon>
    </lineage>
</organism>
<keyword evidence="1" id="KW-1133">Transmembrane helix</keyword>
<keyword evidence="1" id="KW-0812">Transmembrane</keyword>